<dbReference type="Proteomes" id="UP000655410">
    <property type="component" value="Unassembled WGS sequence"/>
</dbReference>
<keyword evidence="1" id="KW-0812">Transmembrane</keyword>
<feature type="transmembrane region" description="Helical" evidence="1">
    <location>
        <begin position="95"/>
        <end position="114"/>
    </location>
</feature>
<protein>
    <submittedName>
        <fullName evidence="2">Uncharacterized protein</fullName>
    </submittedName>
</protein>
<gene>
    <name evidence="2" type="ORF">GCM10011584_16460</name>
</gene>
<feature type="transmembrane region" description="Helical" evidence="1">
    <location>
        <begin position="63"/>
        <end position="83"/>
    </location>
</feature>
<feature type="transmembrane region" description="Helical" evidence="1">
    <location>
        <begin position="126"/>
        <end position="149"/>
    </location>
</feature>
<keyword evidence="1" id="KW-1133">Transmembrane helix</keyword>
<feature type="transmembrane region" description="Helical" evidence="1">
    <location>
        <begin position="155"/>
        <end position="174"/>
    </location>
</feature>
<name>A0ABQ2NA07_9ACTN</name>
<feature type="transmembrane region" description="Helical" evidence="1">
    <location>
        <begin position="38"/>
        <end position="56"/>
    </location>
</feature>
<keyword evidence="1" id="KW-0472">Membrane</keyword>
<reference evidence="3" key="1">
    <citation type="journal article" date="2019" name="Int. J. Syst. Evol. Microbiol.">
        <title>The Global Catalogue of Microorganisms (GCM) 10K type strain sequencing project: providing services to taxonomists for standard genome sequencing and annotation.</title>
        <authorList>
            <consortium name="The Broad Institute Genomics Platform"/>
            <consortium name="The Broad Institute Genome Sequencing Center for Infectious Disease"/>
            <person name="Wu L."/>
            <person name="Ma J."/>
        </authorList>
    </citation>
    <scope>NUCLEOTIDE SEQUENCE [LARGE SCALE GENOMIC DNA]</scope>
    <source>
        <strain evidence="3">CGMCC 4.7371</strain>
    </source>
</reference>
<dbReference type="EMBL" id="BMNI01000003">
    <property type="protein sequence ID" value="GGO88737.1"/>
    <property type="molecule type" value="Genomic_DNA"/>
</dbReference>
<keyword evidence="3" id="KW-1185">Reference proteome</keyword>
<dbReference type="RefSeq" id="WP_188783521.1">
    <property type="nucleotide sequence ID" value="NZ_BMNI01000003.1"/>
</dbReference>
<organism evidence="2 3">
    <name type="scientific">Nocardioides phosphati</name>
    <dbReference type="NCBI Taxonomy" id="1867775"/>
    <lineage>
        <taxon>Bacteria</taxon>
        <taxon>Bacillati</taxon>
        <taxon>Actinomycetota</taxon>
        <taxon>Actinomycetes</taxon>
        <taxon>Propionibacteriales</taxon>
        <taxon>Nocardioidaceae</taxon>
        <taxon>Nocardioides</taxon>
    </lineage>
</organism>
<evidence type="ECO:0000313" key="2">
    <source>
        <dbReference type="EMBL" id="GGO88737.1"/>
    </source>
</evidence>
<sequence length="187" mass="20000">MTTSPKPVPATPTIRPMVLIGLGLLIDLVDPALNGWDLLPDWAGWILVLIGTAVFARQLPSRGLMLTAAAGALVLSAALWPPASIDWLKDQDASVAWSCTLPAIAWAILYSLALSGLSRKDPGASFWWKYIAAMNAAAAVLPILVYGGGMASLETFMFVLGWLGQLCATVFSFLHSRRDWALVPQPA</sequence>
<proteinExistence type="predicted"/>
<evidence type="ECO:0000313" key="3">
    <source>
        <dbReference type="Proteomes" id="UP000655410"/>
    </source>
</evidence>
<evidence type="ECO:0000256" key="1">
    <source>
        <dbReference type="SAM" id="Phobius"/>
    </source>
</evidence>
<comment type="caution">
    <text evidence="2">The sequence shown here is derived from an EMBL/GenBank/DDBJ whole genome shotgun (WGS) entry which is preliminary data.</text>
</comment>
<accession>A0ABQ2NA07</accession>